<dbReference type="Pfam" id="PF08699">
    <property type="entry name" value="ArgoL1"/>
    <property type="match status" value="1"/>
</dbReference>
<dbReference type="SUPFAM" id="SSF53098">
    <property type="entry name" value="Ribonuclease H-like"/>
    <property type="match status" value="1"/>
</dbReference>
<dbReference type="SUPFAM" id="SSF101690">
    <property type="entry name" value="PAZ domain"/>
    <property type="match status" value="1"/>
</dbReference>
<feature type="compositionally biased region" description="Gly residues" evidence="1">
    <location>
        <begin position="9"/>
        <end position="118"/>
    </location>
</feature>
<dbReference type="Gene3D" id="3.40.50.2300">
    <property type="match status" value="1"/>
</dbReference>
<feature type="domain" description="Piwi" evidence="2">
    <location>
        <begin position="755"/>
        <end position="1075"/>
    </location>
</feature>
<dbReference type="InterPro" id="IPR032474">
    <property type="entry name" value="Argonaute_N"/>
</dbReference>
<protein>
    <submittedName>
        <fullName evidence="3">Piwi-domain-containing protein</fullName>
    </submittedName>
</protein>
<dbReference type="InterPro" id="IPR032472">
    <property type="entry name" value="ArgoL2"/>
</dbReference>
<feature type="region of interest" description="Disordered" evidence="1">
    <location>
        <begin position="1"/>
        <end position="127"/>
    </location>
</feature>
<reference evidence="3" key="1">
    <citation type="submission" date="2022-07" db="EMBL/GenBank/DDBJ databases">
        <title>Fungi with potential for degradation of polypropylene.</title>
        <authorList>
            <person name="Gostincar C."/>
        </authorList>
    </citation>
    <scope>NUCLEOTIDE SEQUENCE</scope>
    <source>
        <strain evidence="3">EXF-13308</strain>
    </source>
</reference>
<dbReference type="PANTHER" id="PTHR22891">
    <property type="entry name" value="EUKARYOTIC TRANSLATION INITIATION FACTOR 2C"/>
    <property type="match status" value="1"/>
</dbReference>
<evidence type="ECO:0000259" key="2">
    <source>
        <dbReference type="PROSITE" id="PS50822"/>
    </source>
</evidence>
<dbReference type="GO" id="GO:0003723">
    <property type="term" value="F:RNA binding"/>
    <property type="evidence" value="ECO:0007669"/>
    <property type="project" value="InterPro"/>
</dbReference>
<dbReference type="CDD" id="cd04657">
    <property type="entry name" value="Piwi_ago-like"/>
    <property type="match status" value="1"/>
</dbReference>
<organism evidence="3 4">
    <name type="scientific">Pleurostoma richardsiae</name>
    <dbReference type="NCBI Taxonomy" id="41990"/>
    <lineage>
        <taxon>Eukaryota</taxon>
        <taxon>Fungi</taxon>
        <taxon>Dikarya</taxon>
        <taxon>Ascomycota</taxon>
        <taxon>Pezizomycotina</taxon>
        <taxon>Sordariomycetes</taxon>
        <taxon>Sordariomycetidae</taxon>
        <taxon>Calosphaeriales</taxon>
        <taxon>Pleurostomataceae</taxon>
        <taxon>Pleurostoma</taxon>
    </lineage>
</organism>
<evidence type="ECO:0000313" key="3">
    <source>
        <dbReference type="EMBL" id="KAJ9151290.1"/>
    </source>
</evidence>
<gene>
    <name evidence="3" type="ORF">NKR23_g3254</name>
</gene>
<dbReference type="Proteomes" id="UP001174694">
    <property type="component" value="Unassembled WGS sequence"/>
</dbReference>
<dbReference type="Pfam" id="PF16486">
    <property type="entry name" value="ArgoN"/>
    <property type="match status" value="1"/>
</dbReference>
<dbReference type="CDD" id="cd02846">
    <property type="entry name" value="PAZ_argonaute_like"/>
    <property type="match status" value="1"/>
</dbReference>
<dbReference type="InterPro" id="IPR045246">
    <property type="entry name" value="Piwi_ago-like"/>
</dbReference>
<dbReference type="InterPro" id="IPR036085">
    <property type="entry name" value="PAZ_dom_sf"/>
</dbReference>
<dbReference type="Pfam" id="PF16488">
    <property type="entry name" value="ArgoL2"/>
    <property type="match status" value="1"/>
</dbReference>
<dbReference type="InterPro" id="IPR036397">
    <property type="entry name" value="RNaseH_sf"/>
</dbReference>
<dbReference type="Gene3D" id="2.170.260.10">
    <property type="entry name" value="paz domain"/>
    <property type="match status" value="1"/>
</dbReference>
<dbReference type="PROSITE" id="PS50822">
    <property type="entry name" value="PIWI"/>
    <property type="match status" value="1"/>
</dbReference>
<name>A0AA38RVA4_9PEZI</name>
<dbReference type="InterPro" id="IPR014811">
    <property type="entry name" value="ArgoL1"/>
</dbReference>
<dbReference type="InterPro" id="IPR003165">
    <property type="entry name" value="Piwi"/>
</dbReference>
<dbReference type="InterPro" id="IPR003100">
    <property type="entry name" value="PAZ_dom"/>
</dbReference>
<proteinExistence type="predicted"/>
<dbReference type="EMBL" id="JANBVO010000006">
    <property type="protein sequence ID" value="KAJ9151290.1"/>
    <property type="molecule type" value="Genomic_DNA"/>
</dbReference>
<dbReference type="SMART" id="SM00950">
    <property type="entry name" value="Piwi"/>
    <property type="match status" value="1"/>
</dbReference>
<dbReference type="Pfam" id="PF02170">
    <property type="entry name" value="PAZ"/>
    <property type="match status" value="1"/>
</dbReference>
<dbReference type="Gene3D" id="3.30.420.10">
    <property type="entry name" value="Ribonuclease H-like superfamily/Ribonuclease H"/>
    <property type="match status" value="1"/>
</dbReference>
<dbReference type="SMART" id="SM01163">
    <property type="entry name" value="DUF1785"/>
    <property type="match status" value="1"/>
</dbReference>
<keyword evidence="4" id="KW-1185">Reference proteome</keyword>
<sequence length="1112" mass="120216">MSDQRGRGSARGGGAQRGRGGNWGGSGDGAGRGRGRGGGDYGFRGGQQSGGRGGDGAGRGRGRGGGGDSGYRGGGDGAGRGRGGGGGDFGSRGGFGGGYDNRGRGRGGPRGGRGGFGGRSDPFEGDASFVFGQNTNIPQPDALVTILEDKILKQQAASSLTAKMGQVSLSSTRTAGSVNNGFFPCRPAFGTRGQEVVLWANYFQLAIKESQEFYKFAKYTIEVTRVEPAAQPSQGASEVDNKPKGKKLKAVIEIALQGLDKSVPYATEFKSQVVSRRPLNLPNGNVIQVEHTEPGRDRAAKYEVKFNGPTEASIVDLKQYLRTMRDPADSAGQSFPKFENTIDAIGVILGHTPRASNDVVAVGKGRFFPVTRAAETGKLGDKGLLNIIRGYFQSVRPATGRLLLNANVTHGIFRPSGKISDMIDNMGLNYIHQLKGNDTFSFNKGLDRLSRSISKARVRITMFDERKNSRVVEKGISGFAMASDINKRDRDHRPRFPSGFKYGGPGQVSFFLKAPGRPQQANPKLPGGKYYTVSHYYKSRYDVDLKPGYALVNAGSNTNPVYIPAELCELLPGQSVKGRLSADQARSMIDFACRSPVKNATSISGIGREVLGLNAEANALLGQFGITVGSQLITVKGRQLRSPPVVYNSITGKRDVGTDTGSWNMENLKFVKPGRRIKKWTWIYIQDQRRPNDMADVQSVVEEFSKFAIQDLGLNMEPAASPREGILIQSDDGSYEEDIRAGLKQLELRHGLPEFALVVLPSKETAPYNAVKNLGDVELGFHTCCVVKQSLMRQNTSYFANVALKFNLKSGGINHALKEELSIIKGGKTMVVGWDVIHPTNLGLDPEGLPSQVGLVASVDRHLAQWPAYCWNQEGGVEMASDQLTEGFATRLRLWAAHNRGQLPENIIIYRDGVSEGQFRQVLDRELPLIRAACAPMYGTGGGGGARLPRISIIVSVKRHQTRFYPTSTSKDAITRSRNVRNGTVVDRGVTQARYWEFFLTAHTALQGTAKPARYVVLLDEIFRAAAGAAEAANLLERVTHDICYLFGRATKAVSICPPAYYADILCTRARVHMAALFDGASSVAGSQGSAGVMAARSRKVHERLKDSMYYI</sequence>
<evidence type="ECO:0000313" key="4">
    <source>
        <dbReference type="Proteomes" id="UP001174694"/>
    </source>
</evidence>
<dbReference type="InterPro" id="IPR012337">
    <property type="entry name" value="RNaseH-like_sf"/>
</dbReference>
<comment type="caution">
    <text evidence="3">The sequence shown here is derived from an EMBL/GenBank/DDBJ whole genome shotgun (WGS) entry which is preliminary data.</text>
</comment>
<evidence type="ECO:0000256" key="1">
    <source>
        <dbReference type="SAM" id="MobiDB-lite"/>
    </source>
</evidence>
<dbReference type="AlphaFoldDB" id="A0AA38RVA4"/>
<accession>A0AA38RVA4</accession>
<dbReference type="Pfam" id="PF02171">
    <property type="entry name" value="Piwi"/>
    <property type="match status" value="1"/>
</dbReference>